<dbReference type="RefSeq" id="WP_378393138.1">
    <property type="nucleotide sequence ID" value="NZ_JBHLWM010000012.1"/>
</dbReference>
<keyword evidence="3" id="KW-1185">Reference proteome</keyword>
<proteinExistence type="predicted"/>
<accession>A0ABV6EZY9</accession>
<name>A0ABV6EZY9_9BRAD</name>
<evidence type="ECO:0000259" key="1">
    <source>
        <dbReference type="Pfam" id="PF19307"/>
    </source>
</evidence>
<feature type="domain" description="Type 2A encapsulin shell protein SrpI-like" evidence="1">
    <location>
        <begin position="69"/>
        <end position="308"/>
    </location>
</feature>
<dbReference type="InterPro" id="IPR049822">
    <property type="entry name" value="Encap_f2a"/>
</dbReference>
<reference evidence="2 3" key="1">
    <citation type="submission" date="2024-09" db="EMBL/GenBank/DDBJ databases">
        <authorList>
            <person name="Sun Q."/>
            <person name="Mori K."/>
        </authorList>
    </citation>
    <scope>NUCLEOTIDE SEQUENCE [LARGE SCALE GENOMIC DNA]</scope>
    <source>
        <strain evidence="2 3">KCTC 23279</strain>
    </source>
</reference>
<evidence type="ECO:0000313" key="2">
    <source>
        <dbReference type="EMBL" id="MFC0243806.1"/>
    </source>
</evidence>
<dbReference type="InterPro" id="IPR045641">
    <property type="entry name" value="SrpI-like"/>
</dbReference>
<dbReference type="Pfam" id="PF19307">
    <property type="entry name" value="SrpI-like"/>
    <property type="match status" value="1"/>
</dbReference>
<protein>
    <submittedName>
        <fullName evidence="2">Family 2A encapsulin nanocompartment shell protein</fullName>
    </submittedName>
</protein>
<organism evidence="2 3">
    <name type="scientific">Rhodopseudomonas telluris</name>
    <dbReference type="NCBI Taxonomy" id="644215"/>
    <lineage>
        <taxon>Bacteria</taxon>
        <taxon>Pseudomonadati</taxon>
        <taxon>Pseudomonadota</taxon>
        <taxon>Alphaproteobacteria</taxon>
        <taxon>Hyphomicrobiales</taxon>
        <taxon>Nitrobacteraceae</taxon>
        <taxon>Rhodopseudomonas</taxon>
    </lineage>
</organism>
<dbReference type="EMBL" id="JBHLWM010000012">
    <property type="protein sequence ID" value="MFC0243806.1"/>
    <property type="molecule type" value="Genomic_DNA"/>
</dbReference>
<sequence>MADDTEVRRTLAEGAARQLANATKTRAQWGGISPRWLVPLLHWTPVEAGIFRLNRVKETRGATASPSFDVECSPRRDRDADLPETFVDYEEHPREYFLNAVTTVLDVQTRVSDLYSHPFDQIQEQLRLLIEKVKERQESELINNAEYGLLANTAPSQRISTRKGPPTPDDLDELITKVWKEPAFFLAHPRAIAAFGRECTRRGVPPPTINLFGSPFLTWRGLPLVPSDKVPVDEHGRTKILLLRTGEKKQGVVGLFQPGVPGEVAPSLSVRFMGINRKAIASYLISLYCSLAVLTEDALGVLDNVEVGKYHEYA</sequence>
<comment type="caution">
    <text evidence="2">The sequence shown here is derived from an EMBL/GenBank/DDBJ whole genome shotgun (WGS) entry which is preliminary data.</text>
</comment>
<dbReference type="Proteomes" id="UP001589775">
    <property type="component" value="Unassembled WGS sequence"/>
</dbReference>
<gene>
    <name evidence="2" type="ORF">ACFFJ6_25215</name>
</gene>
<evidence type="ECO:0000313" key="3">
    <source>
        <dbReference type="Proteomes" id="UP001589775"/>
    </source>
</evidence>
<dbReference type="NCBIfam" id="NF041162">
    <property type="entry name" value="encap_f2a"/>
    <property type="match status" value="1"/>
</dbReference>